<dbReference type="Pfam" id="PF00128">
    <property type="entry name" value="Alpha-amylase"/>
    <property type="match status" value="2"/>
</dbReference>
<comment type="catalytic activity">
    <reaction evidence="1">
        <text>D-maltose = alpha,alpha-trehalose</text>
        <dbReference type="Rhea" id="RHEA:15145"/>
        <dbReference type="ChEBI" id="CHEBI:16551"/>
        <dbReference type="ChEBI" id="CHEBI:17306"/>
        <dbReference type="EC" id="5.4.99.16"/>
    </reaction>
</comment>
<dbReference type="AlphaFoldDB" id="A0A939ITU5"/>
<dbReference type="InterPro" id="IPR045857">
    <property type="entry name" value="O16G_dom_2"/>
</dbReference>
<evidence type="ECO:0000256" key="5">
    <source>
        <dbReference type="ARBA" id="ARBA00022837"/>
    </source>
</evidence>
<dbReference type="CDD" id="cd11334">
    <property type="entry name" value="AmyAc_TreS"/>
    <property type="match status" value="1"/>
</dbReference>
<dbReference type="Gene3D" id="3.90.400.10">
    <property type="entry name" value="Oligo-1,6-glucosidase, Domain 2"/>
    <property type="match status" value="1"/>
</dbReference>
<proteinExistence type="inferred from homology"/>
<evidence type="ECO:0000256" key="6">
    <source>
        <dbReference type="ARBA" id="ARBA00023235"/>
    </source>
</evidence>
<dbReference type="NCBIfam" id="TIGR02456">
    <property type="entry name" value="treS_nterm"/>
    <property type="match status" value="1"/>
</dbReference>
<dbReference type="Gene3D" id="3.20.20.80">
    <property type="entry name" value="Glycosidases"/>
    <property type="match status" value="1"/>
</dbReference>
<sequence length="597" mass="68734">MTDDKSTTFIPDSTAQPKVDGDGLIVEPTSDAYATPTPAPGENPWERPTPQWYKEAVFYEVLVRAFNDSTDTGSGDLKGLTEKLDYLTWLGVDCLWLPPFYDSPLRDGGYDIRNFREVLPEFGTVDDFVELVDQAHQRGIRVITDLVLNHTSDQHPWFQESRRDPDGPYGDFYVWSQTDRKYEDARIIFIDTETSNWTWDKERGAYYWHRFFSHQPDLNYDNPAVQEAMLDVIRFWLDLGLDGFRLDAVPYLFEREGTNCENLPETHAFLKRCRQLVEDEYPGRVLLAEANQWPADVVEYFGEPDVGDECHMAFHFPLMPRIFMAVRQESRTPISDILKATPDIPDSAQWGIFLRNHDELTLEMVTDDERAYMYSQYATDPRMRANIGIRRRLAPLLEGDRNQIELLNALLLSLPGSPVLYYGDEIGMGDNIWLGDRDGVRTPMQWSADRNAGFSACDPERLYLPTIQNANFGYHAVNVESQMKAENSLLKWNRNLIHVRKQHKAFGIGGYREIDATNDTVLAYLRETRHEVIMCVNNMSNRPQPVQLDLREFNGRVPVELTGGEPFPTIGELPFMLTLAPHGFFWFSLEDPGAERD</sequence>
<name>A0A939ITU5_9CORY</name>
<dbReference type="PANTHER" id="PTHR10357:SF219">
    <property type="entry name" value="MALTOSE ALPHA-D-GLUCOSYLTRANSFERASE"/>
    <property type="match status" value="1"/>
</dbReference>
<feature type="domain" description="Glycosyl hydrolase family 13 catalytic" evidence="9">
    <location>
        <begin position="60"/>
        <end position="461"/>
    </location>
</feature>
<dbReference type="GO" id="GO:0005975">
    <property type="term" value="P:carbohydrate metabolic process"/>
    <property type="evidence" value="ECO:0007669"/>
    <property type="project" value="InterPro"/>
</dbReference>
<dbReference type="SUPFAM" id="SSF51011">
    <property type="entry name" value="Glycosyl hydrolase domain"/>
    <property type="match status" value="1"/>
</dbReference>
<dbReference type="EMBL" id="JAFLEQ010000008">
    <property type="protein sequence ID" value="MBN9644224.1"/>
    <property type="molecule type" value="Genomic_DNA"/>
</dbReference>
<dbReference type="EC" id="5.4.99.16" evidence="3"/>
<evidence type="ECO:0000313" key="11">
    <source>
        <dbReference type="Proteomes" id="UP000664332"/>
    </source>
</evidence>
<dbReference type="PANTHER" id="PTHR10357">
    <property type="entry name" value="ALPHA-AMYLASE FAMILY MEMBER"/>
    <property type="match status" value="1"/>
</dbReference>
<dbReference type="InterPro" id="IPR032091">
    <property type="entry name" value="Malt_amylase-like_C"/>
</dbReference>
<keyword evidence="6 10" id="KW-0413">Isomerase</keyword>
<keyword evidence="11" id="KW-1185">Reference proteome</keyword>
<dbReference type="InterPro" id="IPR013780">
    <property type="entry name" value="Glyco_hydro_b"/>
</dbReference>
<organism evidence="10 11">
    <name type="scientific">Corynebacterium mendelii</name>
    <dbReference type="NCBI Taxonomy" id="2765362"/>
    <lineage>
        <taxon>Bacteria</taxon>
        <taxon>Bacillati</taxon>
        <taxon>Actinomycetota</taxon>
        <taxon>Actinomycetes</taxon>
        <taxon>Mycobacteriales</taxon>
        <taxon>Corynebacteriaceae</taxon>
        <taxon>Corynebacterium</taxon>
    </lineage>
</organism>
<feature type="region of interest" description="Disordered" evidence="8">
    <location>
        <begin position="1"/>
        <end position="47"/>
    </location>
</feature>
<gene>
    <name evidence="10" type="primary">treS</name>
    <name evidence="10" type="ORF">JZY06_06285</name>
</gene>
<evidence type="ECO:0000256" key="7">
    <source>
        <dbReference type="ARBA" id="ARBA00031378"/>
    </source>
</evidence>
<accession>A0A939ITU5</accession>
<evidence type="ECO:0000256" key="2">
    <source>
        <dbReference type="ARBA" id="ARBA00005496"/>
    </source>
</evidence>
<dbReference type="InterPro" id="IPR006047">
    <property type="entry name" value="GH13_cat_dom"/>
</dbReference>
<feature type="compositionally biased region" description="Polar residues" evidence="8">
    <location>
        <begin position="7"/>
        <end position="16"/>
    </location>
</feature>
<comment type="similarity">
    <text evidence="2">Belongs to the glycosyl hydrolase 13 family. TreS subfamily.</text>
</comment>
<dbReference type="Pfam" id="PF16657">
    <property type="entry name" value="Malt_amylase_C"/>
    <property type="match status" value="1"/>
</dbReference>
<keyword evidence="5" id="KW-0106">Calcium</keyword>
<dbReference type="Proteomes" id="UP000664332">
    <property type="component" value="Unassembled WGS sequence"/>
</dbReference>
<dbReference type="RefSeq" id="WP_207278769.1">
    <property type="nucleotide sequence ID" value="NZ_JAFLEQ010000008.1"/>
</dbReference>
<dbReference type="GO" id="GO:0047471">
    <property type="term" value="F:maltose alpha-D-glucosyltransferase activity"/>
    <property type="evidence" value="ECO:0007669"/>
    <property type="project" value="UniProtKB-EC"/>
</dbReference>
<evidence type="ECO:0000256" key="8">
    <source>
        <dbReference type="SAM" id="MobiDB-lite"/>
    </source>
</evidence>
<evidence type="ECO:0000256" key="1">
    <source>
        <dbReference type="ARBA" id="ARBA00001595"/>
    </source>
</evidence>
<dbReference type="Gene3D" id="2.60.40.1180">
    <property type="entry name" value="Golgi alpha-mannosidase II"/>
    <property type="match status" value="1"/>
</dbReference>
<dbReference type="InterPro" id="IPR012810">
    <property type="entry name" value="TreS/a-amylase_N"/>
</dbReference>
<evidence type="ECO:0000313" key="10">
    <source>
        <dbReference type="EMBL" id="MBN9644224.1"/>
    </source>
</evidence>
<comment type="caution">
    <text evidence="10">The sequence shown here is derived from an EMBL/GenBank/DDBJ whole genome shotgun (WGS) entry which is preliminary data.</text>
</comment>
<protein>
    <recommendedName>
        <fullName evidence="3">maltose alpha-D-glucosyltransferase</fullName>
        <ecNumber evidence="3">5.4.99.16</ecNumber>
    </recommendedName>
    <alternativeName>
        <fullName evidence="7">Maltose alpha-D-glucosyltransferase</fullName>
    </alternativeName>
</protein>
<evidence type="ECO:0000259" key="9">
    <source>
        <dbReference type="SMART" id="SM00642"/>
    </source>
</evidence>
<dbReference type="GO" id="GO:0046872">
    <property type="term" value="F:metal ion binding"/>
    <property type="evidence" value="ECO:0007669"/>
    <property type="project" value="UniProtKB-KW"/>
</dbReference>
<dbReference type="FunFam" id="3.20.20.80:FF:000055">
    <property type="entry name" value="Trehalose synthase"/>
    <property type="match status" value="1"/>
</dbReference>
<keyword evidence="4" id="KW-0479">Metal-binding</keyword>
<evidence type="ECO:0000256" key="4">
    <source>
        <dbReference type="ARBA" id="ARBA00022723"/>
    </source>
</evidence>
<dbReference type="SMART" id="SM00642">
    <property type="entry name" value="Aamy"/>
    <property type="match status" value="1"/>
</dbReference>
<evidence type="ECO:0000256" key="3">
    <source>
        <dbReference type="ARBA" id="ARBA00012619"/>
    </source>
</evidence>
<dbReference type="SUPFAM" id="SSF51445">
    <property type="entry name" value="(Trans)glycosidases"/>
    <property type="match status" value="1"/>
</dbReference>
<reference evidence="10" key="1">
    <citation type="submission" date="2021-03" db="EMBL/GenBank/DDBJ databases">
        <authorList>
            <person name="Sun Q."/>
        </authorList>
    </citation>
    <scope>NUCLEOTIDE SEQUENCE</scope>
    <source>
        <strain evidence="10">CCM 8862</strain>
    </source>
</reference>
<dbReference type="InterPro" id="IPR017853">
    <property type="entry name" value="GH"/>
</dbReference>